<dbReference type="PANTHER" id="PTHR33375">
    <property type="entry name" value="CHROMOSOME-PARTITIONING PROTEIN PARB-RELATED"/>
    <property type="match status" value="1"/>
</dbReference>
<evidence type="ECO:0000259" key="3">
    <source>
        <dbReference type="SMART" id="SM00470"/>
    </source>
</evidence>
<gene>
    <name evidence="4" type="ORF">HN018_23610</name>
</gene>
<dbReference type="Gene3D" id="1.10.10.2830">
    <property type="match status" value="1"/>
</dbReference>
<protein>
    <submittedName>
        <fullName evidence="4">ParB/RepB/Spo0J family partition protein</fullName>
    </submittedName>
</protein>
<dbReference type="InterPro" id="IPR050336">
    <property type="entry name" value="Chromosome_partition/occlusion"/>
</dbReference>
<dbReference type="RefSeq" id="WP_171833850.1">
    <property type="nucleotide sequence ID" value="NZ_CP053709.1"/>
</dbReference>
<keyword evidence="5" id="KW-1185">Reference proteome</keyword>
<organism evidence="4 5">
    <name type="scientific">Lichenicola cladoniae</name>
    <dbReference type="NCBI Taxonomy" id="1484109"/>
    <lineage>
        <taxon>Bacteria</taxon>
        <taxon>Pseudomonadati</taxon>
        <taxon>Pseudomonadota</taxon>
        <taxon>Alphaproteobacteria</taxon>
        <taxon>Acetobacterales</taxon>
        <taxon>Acetobacteraceae</taxon>
        <taxon>Lichenicola</taxon>
    </lineage>
</organism>
<sequence>MELRTVDPRKLKANPNNPRRSSAGEFLDAQMAASIKSIGLVQPPLVKEDGKKLIIIAGHRRVAGCIAAGLPEIQVLVQPEADTTIDPMRAVSENLVRAEMGQVDRWRSMEALSAAGWNDAAIAEALGMSPRNIAQARLLANICPAMLDQMAKNDLPDQRELRVIASATKEEQTEVWKRFKPKRGHEASWGEITHALSKVRLPAKNAKFGEAEAQAFGILWEEDLFAPADEDSRSTTQVDAFLAAQTAWLEANLGEGDCIIEMDEYYRPKLPRGAQQHYGRAGDGVFTAHYIEARSGIIRETHYTMPASRTGSSGQAADNEPVRKPRPDLTAKGAAMVGDLRTDALHQALREQPVDDDQLIAMLVMALAGRNVTVLSGVTGRHRASHLAVLAETLTEGGVLTRDLTTIRHAARETLVEVLSCRENHSASGMVARYAGTAIDADVFLPNMATEEFLPALSRGALEKCAVANDIAPQGRVKDTRAAVVARFASGTFIYPDARFAPTAAELEARRNPASLIGGDDEADVLEDGETAEGLEMAEHDPDDARAGPDDANDEGGEIDGSLAAATLDEAAYAERTAHAG</sequence>
<name>A0A6M8HX97_9PROT</name>
<dbReference type="SMART" id="SM00470">
    <property type="entry name" value="ParB"/>
    <property type="match status" value="1"/>
</dbReference>
<dbReference type="InterPro" id="IPR003115">
    <property type="entry name" value="ParB_N"/>
</dbReference>
<dbReference type="Pfam" id="PF02195">
    <property type="entry name" value="ParB_N"/>
    <property type="match status" value="1"/>
</dbReference>
<dbReference type="GO" id="GO:0003677">
    <property type="term" value="F:DNA binding"/>
    <property type="evidence" value="ECO:0007669"/>
    <property type="project" value="InterPro"/>
</dbReference>
<dbReference type="GO" id="GO:0007059">
    <property type="term" value="P:chromosome segregation"/>
    <property type="evidence" value="ECO:0007669"/>
    <property type="project" value="TreeGrafter"/>
</dbReference>
<evidence type="ECO:0000313" key="5">
    <source>
        <dbReference type="Proteomes" id="UP000500767"/>
    </source>
</evidence>
<geneLocation type="plasmid" evidence="4 5">
    <name>unnamed1</name>
</geneLocation>
<proteinExistence type="inferred from homology"/>
<dbReference type="SUPFAM" id="SSF109709">
    <property type="entry name" value="KorB DNA-binding domain-like"/>
    <property type="match status" value="1"/>
</dbReference>
<dbReference type="Gene3D" id="3.90.1530.10">
    <property type="entry name" value="Conserved hypothetical protein from pyrococcus furiosus pfu- 392566-001, ParB domain"/>
    <property type="match status" value="1"/>
</dbReference>
<feature type="compositionally biased region" description="Basic and acidic residues" evidence="2">
    <location>
        <begin position="1"/>
        <end position="10"/>
    </location>
</feature>
<dbReference type="SUPFAM" id="SSF110849">
    <property type="entry name" value="ParB/Sulfiredoxin"/>
    <property type="match status" value="1"/>
</dbReference>
<comment type="similarity">
    <text evidence="1">Belongs to the ParB family.</text>
</comment>
<reference evidence="4 5" key="1">
    <citation type="journal article" date="2014" name="World J. Microbiol. Biotechnol.">
        <title>Biodiversity and physiological characteristics of Antarctic and Arctic lichens-associated bacteria.</title>
        <authorList>
            <person name="Lee Y.M."/>
            <person name="Kim E.H."/>
            <person name="Lee H.K."/>
            <person name="Hong S.G."/>
        </authorList>
    </citation>
    <scope>NUCLEOTIDE SEQUENCE [LARGE SCALE GENOMIC DNA]</scope>
    <source>
        <strain evidence="4 5">PAMC 26569</strain>
        <plasmid evidence="4">unnamed1</plasmid>
    </source>
</reference>
<accession>A0A6M8HX97</accession>
<feature type="compositionally biased region" description="Polar residues" evidence="2">
    <location>
        <begin position="307"/>
        <end position="316"/>
    </location>
</feature>
<feature type="region of interest" description="Disordered" evidence="2">
    <location>
        <begin position="1"/>
        <end position="23"/>
    </location>
</feature>
<dbReference type="PANTHER" id="PTHR33375:SF1">
    <property type="entry name" value="CHROMOSOME-PARTITIONING PROTEIN PARB-RELATED"/>
    <property type="match status" value="1"/>
</dbReference>
<dbReference type="AlphaFoldDB" id="A0A6M8HX97"/>
<dbReference type="NCBIfam" id="TIGR00180">
    <property type="entry name" value="parB_part"/>
    <property type="match status" value="1"/>
</dbReference>
<evidence type="ECO:0000256" key="2">
    <source>
        <dbReference type="SAM" id="MobiDB-lite"/>
    </source>
</evidence>
<feature type="domain" description="ParB-like N-terminal" evidence="3">
    <location>
        <begin position="4"/>
        <end position="95"/>
    </location>
</feature>
<dbReference type="GO" id="GO:0005694">
    <property type="term" value="C:chromosome"/>
    <property type="evidence" value="ECO:0007669"/>
    <property type="project" value="TreeGrafter"/>
</dbReference>
<dbReference type="InterPro" id="IPR036086">
    <property type="entry name" value="ParB/Sulfiredoxin_sf"/>
</dbReference>
<dbReference type="KEGG" id="lck:HN018_23610"/>
<dbReference type="Proteomes" id="UP000500767">
    <property type="component" value="Plasmid unnamed1"/>
</dbReference>
<evidence type="ECO:0000313" key="4">
    <source>
        <dbReference type="EMBL" id="QKE93174.1"/>
    </source>
</evidence>
<evidence type="ECO:0000256" key="1">
    <source>
        <dbReference type="ARBA" id="ARBA00006295"/>
    </source>
</evidence>
<feature type="region of interest" description="Disordered" evidence="2">
    <location>
        <begin position="306"/>
        <end position="328"/>
    </location>
</feature>
<dbReference type="InterPro" id="IPR004437">
    <property type="entry name" value="ParB/RepB/Spo0J"/>
</dbReference>
<keyword evidence="4" id="KW-0614">Plasmid</keyword>
<feature type="compositionally biased region" description="Basic and acidic residues" evidence="2">
    <location>
        <begin position="537"/>
        <end position="549"/>
    </location>
</feature>
<feature type="region of interest" description="Disordered" evidence="2">
    <location>
        <begin position="534"/>
        <end position="563"/>
    </location>
</feature>
<dbReference type="EMBL" id="CP053709">
    <property type="protein sequence ID" value="QKE93174.1"/>
    <property type="molecule type" value="Genomic_DNA"/>
</dbReference>